<proteinExistence type="predicted"/>
<feature type="compositionally biased region" description="Polar residues" evidence="1">
    <location>
        <begin position="69"/>
        <end position="80"/>
    </location>
</feature>
<protein>
    <submittedName>
        <fullName evidence="3">Uncharacterized protein</fullName>
    </submittedName>
</protein>
<keyword evidence="2" id="KW-0472">Membrane</keyword>
<dbReference type="RefSeq" id="WP_069957301.1">
    <property type="nucleotide sequence ID" value="NZ_MCGG01000016.1"/>
</dbReference>
<evidence type="ECO:0000256" key="2">
    <source>
        <dbReference type="SAM" id="Phobius"/>
    </source>
</evidence>
<feature type="region of interest" description="Disordered" evidence="1">
    <location>
        <begin position="43"/>
        <end position="80"/>
    </location>
</feature>
<reference evidence="4" key="1">
    <citation type="submission" date="2016-07" db="EMBL/GenBank/DDBJ databases">
        <authorList>
            <person name="Florea S."/>
            <person name="Webb J.S."/>
            <person name="Jaromczyk J."/>
            <person name="Schardl C.L."/>
        </authorList>
    </citation>
    <scope>NUCLEOTIDE SEQUENCE [LARGE SCALE GENOMIC DNA]</scope>
    <source>
        <strain evidence="4">MV-1</strain>
    </source>
</reference>
<dbReference type="AlphaFoldDB" id="A0A1E5Q9I1"/>
<feature type="transmembrane region" description="Helical" evidence="2">
    <location>
        <begin position="12"/>
        <end position="33"/>
    </location>
</feature>
<accession>A0A1E5Q9I1</accession>
<evidence type="ECO:0000313" key="3">
    <source>
        <dbReference type="EMBL" id="OEJ68223.1"/>
    </source>
</evidence>
<dbReference type="Proteomes" id="UP000095347">
    <property type="component" value="Unassembled WGS sequence"/>
</dbReference>
<comment type="caution">
    <text evidence="3">The sequence shown here is derived from an EMBL/GenBank/DDBJ whole genome shotgun (WGS) entry which is preliminary data.</text>
</comment>
<evidence type="ECO:0000256" key="1">
    <source>
        <dbReference type="SAM" id="MobiDB-lite"/>
    </source>
</evidence>
<organism evidence="3 4">
    <name type="scientific">Magnetovibrio blakemorei</name>
    <dbReference type="NCBI Taxonomy" id="28181"/>
    <lineage>
        <taxon>Bacteria</taxon>
        <taxon>Pseudomonadati</taxon>
        <taxon>Pseudomonadota</taxon>
        <taxon>Alphaproteobacteria</taxon>
        <taxon>Rhodospirillales</taxon>
        <taxon>Magnetovibrionaceae</taxon>
        <taxon>Magnetovibrio</taxon>
    </lineage>
</organism>
<dbReference type="STRING" id="28181.BEN30_06785"/>
<keyword evidence="2" id="KW-0812">Transmembrane</keyword>
<gene>
    <name evidence="3" type="ORF">BEN30_06785</name>
</gene>
<name>A0A1E5Q9I1_9PROT</name>
<dbReference type="EMBL" id="MCGG01000016">
    <property type="protein sequence ID" value="OEJ68223.1"/>
    <property type="molecule type" value="Genomic_DNA"/>
</dbReference>
<keyword evidence="2" id="KW-1133">Transmembrane helix</keyword>
<evidence type="ECO:0000313" key="4">
    <source>
        <dbReference type="Proteomes" id="UP000095347"/>
    </source>
</evidence>
<sequence length="139" mass="15110">MKRIEMMAMAKGLVIVMSFFIAVLMGLMIYGFYQKSQNPNYKMFRSDNTPRAQADAMPASDNDSDLDTKQSTPTQSGSTAAQAFGEIDLGLPQTARVISARAKQGRLILVIARNGETADLVVIVDLHSGKVLGRVKTTP</sequence>
<keyword evidence="4" id="KW-1185">Reference proteome</keyword>